<keyword evidence="1" id="KW-0436">Ligase</keyword>
<name>A0A9N9JC41_9GLOM</name>
<keyword evidence="5" id="KW-0030">Aminoacyl-tRNA synthetase</keyword>
<evidence type="ECO:0000256" key="1">
    <source>
        <dbReference type="ARBA" id="ARBA00022598"/>
    </source>
</evidence>
<dbReference type="PANTHER" id="PTHR42780">
    <property type="entry name" value="SOLEUCYL-TRNA SYNTHETASE"/>
    <property type="match status" value="1"/>
</dbReference>
<dbReference type="InterPro" id="IPR009008">
    <property type="entry name" value="Val/Leu/Ile-tRNA-synth_edit"/>
</dbReference>
<keyword evidence="3" id="KW-0067">ATP-binding</keyword>
<gene>
    <name evidence="6" type="ORF">FCALED_LOCUS17748</name>
</gene>
<evidence type="ECO:0000256" key="2">
    <source>
        <dbReference type="ARBA" id="ARBA00022741"/>
    </source>
</evidence>
<evidence type="ECO:0000256" key="5">
    <source>
        <dbReference type="ARBA" id="ARBA00023146"/>
    </source>
</evidence>
<keyword evidence="4" id="KW-0648">Protein biosynthesis</keyword>
<feature type="non-terminal residue" evidence="6">
    <location>
        <position position="1"/>
    </location>
</feature>
<proteinExistence type="predicted"/>
<dbReference type="GO" id="GO:0005524">
    <property type="term" value="F:ATP binding"/>
    <property type="evidence" value="ECO:0007669"/>
    <property type="project" value="UniProtKB-KW"/>
</dbReference>
<dbReference type="PANTHER" id="PTHR42780:SF1">
    <property type="entry name" value="ISOLEUCINE--TRNA LIGASE, CYTOPLASMIC"/>
    <property type="match status" value="1"/>
</dbReference>
<protein>
    <submittedName>
        <fullName evidence="6">14412_t:CDS:1</fullName>
    </submittedName>
</protein>
<keyword evidence="7" id="KW-1185">Reference proteome</keyword>
<evidence type="ECO:0000313" key="7">
    <source>
        <dbReference type="Proteomes" id="UP000789570"/>
    </source>
</evidence>
<evidence type="ECO:0000256" key="3">
    <source>
        <dbReference type="ARBA" id="ARBA00022840"/>
    </source>
</evidence>
<evidence type="ECO:0000313" key="6">
    <source>
        <dbReference type="EMBL" id="CAG8774614.1"/>
    </source>
</evidence>
<sequence length="103" mass="11696">FKGKGFIVVNDNYVTDDSGTGIVHQAPAFGEDDYRICLENRIISEDGSLPCPVDEQGRFTQEVTDFAEVYVKDADKDIQKALKHKGRLIIQSQLTHSYPFCWR</sequence>
<reference evidence="6" key="1">
    <citation type="submission" date="2021-06" db="EMBL/GenBank/DDBJ databases">
        <authorList>
            <person name="Kallberg Y."/>
            <person name="Tangrot J."/>
            <person name="Rosling A."/>
        </authorList>
    </citation>
    <scope>NUCLEOTIDE SEQUENCE</scope>
    <source>
        <strain evidence="6">UK204</strain>
    </source>
</reference>
<dbReference type="EMBL" id="CAJVPQ010029269">
    <property type="protein sequence ID" value="CAG8774614.1"/>
    <property type="molecule type" value="Genomic_DNA"/>
</dbReference>
<dbReference type="Gene3D" id="3.90.740.10">
    <property type="entry name" value="Valyl/Leucyl/Isoleucyl-tRNA synthetase, editing domain"/>
    <property type="match status" value="1"/>
</dbReference>
<comment type="caution">
    <text evidence="6">The sequence shown here is derived from an EMBL/GenBank/DDBJ whole genome shotgun (WGS) entry which is preliminary data.</text>
</comment>
<dbReference type="AlphaFoldDB" id="A0A9N9JC41"/>
<dbReference type="SUPFAM" id="SSF50677">
    <property type="entry name" value="ValRS/IleRS/LeuRS editing domain"/>
    <property type="match status" value="1"/>
</dbReference>
<accession>A0A9N9JC41</accession>
<keyword evidence="2" id="KW-0547">Nucleotide-binding</keyword>
<feature type="non-terminal residue" evidence="6">
    <location>
        <position position="103"/>
    </location>
</feature>
<dbReference type="GO" id="GO:0002161">
    <property type="term" value="F:aminoacyl-tRNA deacylase activity"/>
    <property type="evidence" value="ECO:0007669"/>
    <property type="project" value="InterPro"/>
</dbReference>
<evidence type="ECO:0000256" key="4">
    <source>
        <dbReference type="ARBA" id="ARBA00022917"/>
    </source>
</evidence>
<organism evidence="6 7">
    <name type="scientific">Funneliformis caledonium</name>
    <dbReference type="NCBI Taxonomy" id="1117310"/>
    <lineage>
        <taxon>Eukaryota</taxon>
        <taxon>Fungi</taxon>
        <taxon>Fungi incertae sedis</taxon>
        <taxon>Mucoromycota</taxon>
        <taxon>Glomeromycotina</taxon>
        <taxon>Glomeromycetes</taxon>
        <taxon>Glomerales</taxon>
        <taxon>Glomeraceae</taxon>
        <taxon>Funneliformis</taxon>
    </lineage>
</organism>
<dbReference type="Proteomes" id="UP000789570">
    <property type="component" value="Unassembled WGS sequence"/>
</dbReference>
<dbReference type="GO" id="GO:0004822">
    <property type="term" value="F:isoleucine-tRNA ligase activity"/>
    <property type="evidence" value="ECO:0007669"/>
    <property type="project" value="InterPro"/>
</dbReference>
<dbReference type="InterPro" id="IPR023586">
    <property type="entry name" value="Ile-tRNA-ligase_type2"/>
</dbReference>
<dbReference type="GO" id="GO:0006428">
    <property type="term" value="P:isoleucyl-tRNA aminoacylation"/>
    <property type="evidence" value="ECO:0007669"/>
    <property type="project" value="TreeGrafter"/>
</dbReference>
<dbReference type="OrthoDB" id="1706657at2759"/>